<evidence type="ECO:0000313" key="18">
    <source>
        <dbReference type="Proteomes" id="UP000094165"/>
    </source>
</evidence>
<dbReference type="AlphaFoldDB" id="A0A1E5D5J5"/>
<dbReference type="InterPro" id="IPR039426">
    <property type="entry name" value="TonB-dep_rcpt-like"/>
</dbReference>
<dbReference type="Pfam" id="PF07715">
    <property type="entry name" value="Plug"/>
    <property type="match status" value="1"/>
</dbReference>
<accession>A0A1E5D5J5</accession>
<comment type="function">
    <text evidence="11">Involved in the active translocation of vitamin B12 (cyanocobalamin) across the outer membrane to the periplasmic space. It derives its energy for transport by interacting with the trans-periplasmic membrane protein TonB.</text>
</comment>
<evidence type="ECO:0000256" key="11">
    <source>
        <dbReference type="HAMAP-Rule" id="MF_01531"/>
    </source>
</evidence>
<feature type="chain" id="PRO_5009355175" description="Vitamin B12 transporter BtuB" evidence="11">
    <location>
        <begin position="23"/>
        <end position="604"/>
    </location>
</feature>
<dbReference type="InterPro" id="IPR010916">
    <property type="entry name" value="TonB_box_CS"/>
</dbReference>
<evidence type="ECO:0000256" key="1">
    <source>
        <dbReference type="ARBA" id="ARBA00004571"/>
    </source>
</evidence>
<dbReference type="GO" id="GO:0015288">
    <property type="term" value="F:porin activity"/>
    <property type="evidence" value="ECO:0007669"/>
    <property type="project" value="UniProtKB-KW"/>
</dbReference>
<keyword evidence="2 11" id="KW-0813">Transport</keyword>
<feature type="signal peptide" evidence="11">
    <location>
        <begin position="1"/>
        <end position="22"/>
    </location>
</feature>
<dbReference type="InterPro" id="IPR010917">
    <property type="entry name" value="TonB_rcpt_CS"/>
</dbReference>
<evidence type="ECO:0000256" key="5">
    <source>
        <dbReference type="ARBA" id="ARBA00022729"/>
    </source>
</evidence>
<dbReference type="PANTHER" id="PTHR30069">
    <property type="entry name" value="TONB-DEPENDENT OUTER MEMBRANE RECEPTOR"/>
    <property type="match status" value="1"/>
</dbReference>
<dbReference type="GO" id="GO:0006811">
    <property type="term" value="P:monoatomic ion transport"/>
    <property type="evidence" value="ECO:0007669"/>
    <property type="project" value="UniProtKB-KW"/>
</dbReference>
<keyword evidence="3 11" id="KW-1134">Transmembrane beta strand</keyword>
<feature type="short sequence motif" description="TonB box" evidence="13">
    <location>
        <begin position="30"/>
        <end position="36"/>
    </location>
</feature>
<dbReference type="PROSITE" id="PS52016">
    <property type="entry name" value="TONB_DEPENDENT_REC_3"/>
    <property type="match status" value="1"/>
</dbReference>
<evidence type="ECO:0000256" key="10">
    <source>
        <dbReference type="ARBA" id="ARBA00023237"/>
    </source>
</evidence>
<dbReference type="Proteomes" id="UP000094165">
    <property type="component" value="Unassembled WGS sequence"/>
</dbReference>
<dbReference type="EMBL" id="AJYW02000037">
    <property type="protein sequence ID" value="OEE78872.1"/>
    <property type="molecule type" value="Genomic_DNA"/>
</dbReference>
<keyword evidence="10 11" id="KW-0998">Cell outer membrane</keyword>
<evidence type="ECO:0000256" key="12">
    <source>
        <dbReference type="PROSITE-ProRule" id="PRU01360"/>
    </source>
</evidence>
<evidence type="ECO:0000256" key="2">
    <source>
        <dbReference type="ARBA" id="ARBA00022448"/>
    </source>
</evidence>
<proteinExistence type="inferred from homology"/>
<dbReference type="RefSeq" id="WP_017051819.1">
    <property type="nucleotide sequence ID" value="NZ_AJYW02000037.1"/>
</dbReference>
<comment type="caution">
    <text evidence="17">The sequence shown here is derived from an EMBL/GenBank/DDBJ whole genome shotgun (WGS) entry which is preliminary data.</text>
</comment>
<evidence type="ECO:0000256" key="6">
    <source>
        <dbReference type="ARBA" id="ARBA00023065"/>
    </source>
</evidence>
<evidence type="ECO:0000256" key="8">
    <source>
        <dbReference type="ARBA" id="ARBA00023114"/>
    </source>
</evidence>
<evidence type="ECO:0000256" key="14">
    <source>
        <dbReference type="PROSITE-ProRule" id="PRU10144"/>
    </source>
</evidence>
<keyword evidence="7 11" id="KW-0798">TonB box</keyword>
<dbReference type="Gene3D" id="2.170.130.10">
    <property type="entry name" value="TonB-dependent receptor, plug domain"/>
    <property type="match status" value="1"/>
</dbReference>
<evidence type="ECO:0000256" key="9">
    <source>
        <dbReference type="ARBA" id="ARBA00023136"/>
    </source>
</evidence>
<feature type="domain" description="TonB-dependent receptor plug" evidence="16">
    <location>
        <begin position="42"/>
        <end position="147"/>
    </location>
</feature>
<dbReference type="Gene3D" id="2.40.170.20">
    <property type="entry name" value="TonB-dependent receptor, beta-barrel domain"/>
    <property type="match status" value="1"/>
</dbReference>
<feature type="domain" description="TonB-dependent receptor-like beta-barrel" evidence="15">
    <location>
        <begin position="209"/>
        <end position="578"/>
    </location>
</feature>
<evidence type="ECO:0000259" key="16">
    <source>
        <dbReference type="Pfam" id="PF07715"/>
    </source>
</evidence>
<keyword evidence="4 11" id="KW-0812">Transmembrane</keyword>
<dbReference type="GO" id="GO:0046930">
    <property type="term" value="C:pore complex"/>
    <property type="evidence" value="ECO:0007669"/>
    <property type="project" value="UniProtKB-KW"/>
</dbReference>
<sequence length="604" mass="66701" precursor="true">MNKSLLAIAVASLLTPISYLHAQEASADETMVVTANRFEQPLNEVIASTTVITKQEIEEYQAKSLVDVLKRVPGIEVSQTGGRGQSASIFMRGYNSDHVLVLVDGVRIETSAGKVSFNHFPIGLIERVEIIKGAGGALYGSDAIAGVINIITSTQDAEERTSVNIGAGSDNQREASFSTTKKVAASGTLKLAGGFEETEGFDIKDPATGLDYGYESSNIFAGYSHQISKQWLGSLSVRWFDSLAEYDSFGKKFGYTENLSVTGEVQYQGDKLNSVFRVNQQGIDSLEYTSAEGKDGAGTKKFIDQTSVQFLNLYAINNLVSLGAGADWRQEKLSDDSVGWGLDPLVGETQNTTGVYVSGDIKDERFHVNASVRNDKHDKYDNYTTWSLGGSYSVAKNHQVRANIGTAFKAPSYSDLSSNPDLKAEESINREIGYSGQFDLIDVDVTYYNNEADNLIIWYQGSPWYAENVDAKLKGIEISAGFDTGFIHHTIVAEFKDHKDSRGNKLAKRADENYKWLLDAYYEDVEFNLTYLYTGERLGNPDETNISGNMLPSVSLWDVSVGYWISPELVVRGKIDNLTDEKYQTSLGYNAPERRFFTNLSYQF</sequence>
<dbReference type="InterPro" id="IPR037066">
    <property type="entry name" value="Plug_dom_sf"/>
</dbReference>
<evidence type="ECO:0000256" key="7">
    <source>
        <dbReference type="ARBA" id="ARBA00023077"/>
    </source>
</evidence>
<dbReference type="InterPro" id="IPR000531">
    <property type="entry name" value="Beta-barrel_TonB"/>
</dbReference>
<name>A0A1E5D5J5_9VIBR</name>
<keyword evidence="18" id="KW-1185">Reference proteome</keyword>
<dbReference type="GO" id="GO:0015420">
    <property type="term" value="F:ABC-type vitamin B12 transporter activity"/>
    <property type="evidence" value="ECO:0007669"/>
    <property type="project" value="InterPro"/>
</dbReference>
<dbReference type="InterPro" id="IPR036942">
    <property type="entry name" value="Beta-barrel_TonB_sf"/>
</dbReference>
<evidence type="ECO:0000256" key="3">
    <source>
        <dbReference type="ARBA" id="ARBA00022452"/>
    </source>
</evidence>
<dbReference type="PROSITE" id="PS01156">
    <property type="entry name" value="TONB_DEPENDENT_REC_2"/>
    <property type="match status" value="1"/>
</dbReference>
<keyword evidence="8 11" id="KW-0626">Porin</keyword>
<gene>
    <name evidence="11" type="primary">btuB</name>
    <name evidence="17" type="ORF">A130_02930</name>
</gene>
<evidence type="ECO:0000256" key="13">
    <source>
        <dbReference type="PROSITE-ProRule" id="PRU10143"/>
    </source>
</evidence>
<evidence type="ECO:0000256" key="4">
    <source>
        <dbReference type="ARBA" id="ARBA00022692"/>
    </source>
</evidence>
<dbReference type="HAMAP" id="MF_01531">
    <property type="entry name" value="BtuB"/>
    <property type="match status" value="1"/>
</dbReference>
<comment type="similarity">
    <text evidence="11">Belongs to the TonB-dependent receptor family. BtuB (TC 1.B.14.3.1) subfamily.</text>
</comment>
<dbReference type="Pfam" id="PF00593">
    <property type="entry name" value="TonB_dep_Rec_b-barrel"/>
    <property type="match status" value="1"/>
</dbReference>
<dbReference type="GO" id="GO:0009279">
    <property type="term" value="C:cell outer membrane"/>
    <property type="evidence" value="ECO:0007669"/>
    <property type="project" value="UniProtKB-SubCell"/>
</dbReference>
<reference evidence="17 18" key="1">
    <citation type="journal article" date="2012" name="Science">
        <title>Ecological populations of bacteria act as socially cohesive units of antibiotic production and resistance.</title>
        <authorList>
            <person name="Cordero O.X."/>
            <person name="Wildschutte H."/>
            <person name="Kirkup B."/>
            <person name="Proehl S."/>
            <person name="Ngo L."/>
            <person name="Hussain F."/>
            <person name="Le Roux F."/>
            <person name="Mincer T."/>
            <person name="Polz M.F."/>
        </authorList>
    </citation>
    <scope>NUCLEOTIDE SEQUENCE [LARGE SCALE GENOMIC DNA]</scope>
    <source>
        <strain evidence="17 18">FF-238</strain>
    </source>
</reference>
<evidence type="ECO:0000259" key="15">
    <source>
        <dbReference type="Pfam" id="PF00593"/>
    </source>
</evidence>
<protein>
    <recommendedName>
        <fullName evidence="11">Vitamin B12 transporter BtuB</fullName>
    </recommendedName>
    <alternativeName>
        <fullName evidence="11">Cobalamin receptor</fullName>
    </alternativeName>
    <alternativeName>
        <fullName evidence="11">Outer membrane cobalamin translocator</fullName>
    </alternativeName>
</protein>
<keyword evidence="6 11" id="KW-0406">Ion transport</keyword>
<dbReference type="SUPFAM" id="SSF56935">
    <property type="entry name" value="Porins"/>
    <property type="match status" value="1"/>
</dbReference>
<feature type="short sequence motif" description="TonB box" evidence="11">
    <location>
        <begin position="29"/>
        <end position="36"/>
    </location>
</feature>
<feature type="short sequence motif" description="TonB C-terminal box" evidence="11 14">
    <location>
        <begin position="587"/>
        <end position="604"/>
    </location>
</feature>
<comment type="subcellular location">
    <subcellularLocation>
        <location evidence="1 11 12">Cell outer membrane</location>
        <topology evidence="1 11 12">Multi-pass membrane protein</topology>
    </subcellularLocation>
</comment>
<dbReference type="CDD" id="cd01347">
    <property type="entry name" value="ligand_gated_channel"/>
    <property type="match status" value="1"/>
</dbReference>
<keyword evidence="9 11" id="KW-0472">Membrane</keyword>
<organism evidence="17 18">
    <name type="scientific">Vibrio genomosp. F6 str. FF-238</name>
    <dbReference type="NCBI Taxonomy" id="1191298"/>
    <lineage>
        <taxon>Bacteria</taxon>
        <taxon>Pseudomonadati</taxon>
        <taxon>Pseudomonadota</taxon>
        <taxon>Gammaproteobacteria</taxon>
        <taxon>Vibrionales</taxon>
        <taxon>Vibrionaceae</taxon>
        <taxon>Vibrio</taxon>
    </lineage>
</organism>
<keyword evidence="5 11" id="KW-0732">Signal</keyword>
<evidence type="ECO:0000313" key="17">
    <source>
        <dbReference type="EMBL" id="OEE78872.1"/>
    </source>
</evidence>
<dbReference type="InterPro" id="IPR012910">
    <property type="entry name" value="Plug_dom"/>
</dbReference>
<dbReference type="InterPro" id="IPR010101">
    <property type="entry name" value="B12_transptr_BtuB"/>
</dbReference>
<dbReference type="PANTHER" id="PTHR30069:SF53">
    <property type="entry name" value="COLICIN I RECEPTOR-RELATED"/>
    <property type="match status" value="1"/>
</dbReference>
<dbReference type="PROSITE" id="PS00430">
    <property type="entry name" value="TONB_DEPENDENT_REC_1"/>
    <property type="match status" value="1"/>
</dbReference>